<dbReference type="EMBL" id="BSDI01000014">
    <property type="protein sequence ID" value="GLH98158.1"/>
    <property type="molecule type" value="Genomic_DNA"/>
</dbReference>
<evidence type="ECO:0000256" key="1">
    <source>
        <dbReference type="SAM" id="MobiDB-lite"/>
    </source>
</evidence>
<comment type="caution">
    <text evidence="2">The sequence shown here is derived from an EMBL/GenBank/DDBJ whole genome shotgun (WGS) entry which is preliminary data.</text>
</comment>
<gene>
    <name evidence="2" type="ORF">Pa4123_34330</name>
</gene>
<feature type="region of interest" description="Disordered" evidence="1">
    <location>
        <begin position="1"/>
        <end position="23"/>
    </location>
</feature>
<dbReference type="Proteomes" id="UP001144280">
    <property type="component" value="Unassembled WGS sequence"/>
</dbReference>
<evidence type="ECO:0000313" key="3">
    <source>
        <dbReference type="Proteomes" id="UP001144280"/>
    </source>
</evidence>
<keyword evidence="3" id="KW-1185">Reference proteome</keyword>
<reference evidence="2" key="1">
    <citation type="submission" date="2022-12" db="EMBL/GenBank/DDBJ databases">
        <title>New Phytohabitans aurantiacus sp. RD004123 nov., an actinomycete isolated from soil.</title>
        <authorList>
            <person name="Triningsih D.W."/>
            <person name="Harunari E."/>
            <person name="Igarashi Y."/>
        </authorList>
    </citation>
    <scope>NUCLEOTIDE SEQUENCE</scope>
    <source>
        <strain evidence="2">RD004123</strain>
    </source>
</reference>
<proteinExistence type="predicted"/>
<evidence type="ECO:0000313" key="2">
    <source>
        <dbReference type="EMBL" id="GLH98158.1"/>
    </source>
</evidence>
<accession>A0ABQ5QUA1</accession>
<sequence length="49" mass="5645">MDVHRRNGPMWTDKRSTSRQPSTDQAFWMIPLIEAATDAVGVRQVCRQT</sequence>
<organism evidence="2 3">
    <name type="scientific">Phytohabitans aurantiacus</name>
    <dbReference type="NCBI Taxonomy" id="3016789"/>
    <lineage>
        <taxon>Bacteria</taxon>
        <taxon>Bacillati</taxon>
        <taxon>Actinomycetota</taxon>
        <taxon>Actinomycetes</taxon>
        <taxon>Micromonosporales</taxon>
        <taxon>Micromonosporaceae</taxon>
    </lineage>
</organism>
<dbReference type="RefSeq" id="WP_281896776.1">
    <property type="nucleotide sequence ID" value="NZ_BSDI01000014.1"/>
</dbReference>
<protein>
    <submittedName>
        <fullName evidence="2">Uncharacterized protein</fullName>
    </submittedName>
</protein>
<name>A0ABQ5QUA1_9ACTN</name>